<dbReference type="Proteomes" id="UP000007802">
    <property type="component" value="Unassembled WGS sequence"/>
</dbReference>
<evidence type="ECO:0000256" key="1">
    <source>
        <dbReference type="SAM" id="MobiDB-lite"/>
    </source>
</evidence>
<feature type="region of interest" description="Disordered" evidence="1">
    <location>
        <begin position="101"/>
        <end position="150"/>
    </location>
</feature>
<accession>F2TTL6</accession>
<keyword evidence="2" id="KW-0812">Transmembrane</keyword>
<feature type="compositionally biased region" description="Basic and acidic residues" evidence="1">
    <location>
        <begin position="344"/>
        <end position="361"/>
    </location>
</feature>
<keyword evidence="2" id="KW-1133">Transmembrane helix</keyword>
<feature type="transmembrane region" description="Helical" evidence="2">
    <location>
        <begin position="192"/>
        <end position="211"/>
    </location>
</feature>
<sequence length="361" mass="40120">MERSTSLSREEESPGTARQINGFFRNQAGSFFGRTSCIGAPNTRSTSSSKIRAPQIGLCMFSGERTERLRPLQSDYAARYRRPPPVGPSSIELAEAGLSGPHVQVQGRENSSHRSRLQTSAGVTLANSGAQARRKHADESKRERFCGGPRMRSKEARKKVVDCALAGFLLMIIFVIYLALSLSNTIDKREFHIVFILALIILVIYFCHSFIRFFMLAWRSPPAHPPSAAPKAVSTREYVQPDQPIPVILARDEEIVAEVDADNHIGRNGNLSGLPPPPPAYGLWRNTVRINPNLVHWRRREPTGPQPGNTESEGLNNGPHRPPSYISDDGVHYVVDIQPQSRLRAPDESDVHPAERLGQKQ</sequence>
<feature type="transmembrane region" description="Helical" evidence="2">
    <location>
        <begin position="160"/>
        <end position="180"/>
    </location>
</feature>
<dbReference type="EMBL" id="GG749576">
    <property type="protein sequence ID" value="EGE86579.1"/>
    <property type="molecule type" value="Genomic_DNA"/>
</dbReference>
<feature type="region of interest" description="Disordered" evidence="1">
    <location>
        <begin position="298"/>
        <end position="361"/>
    </location>
</feature>
<feature type="compositionally biased region" description="Polar residues" evidence="1">
    <location>
        <begin position="117"/>
        <end position="130"/>
    </location>
</feature>
<evidence type="ECO:0000313" key="3">
    <source>
        <dbReference type="EMBL" id="EGE86579.1"/>
    </source>
</evidence>
<protein>
    <submittedName>
        <fullName evidence="3">Uncharacterized protein</fullName>
    </submittedName>
</protein>
<dbReference type="HOGENOM" id="CLU_032674_1_1_1"/>
<feature type="compositionally biased region" description="Polar residues" evidence="1">
    <location>
        <begin position="306"/>
        <end position="315"/>
    </location>
</feature>
<name>F2TTL6_AJEDA</name>
<dbReference type="OrthoDB" id="5417811at2759"/>
<dbReference type="AlphaFoldDB" id="F2TTL6"/>
<reference evidence="3" key="1">
    <citation type="submission" date="2010-03" db="EMBL/GenBank/DDBJ databases">
        <title>Annotation of Blastomyces dermatitidis strain ATCC 18188.</title>
        <authorList>
            <consortium name="The Broad Institute Genome Sequencing Platform"/>
            <consortium name="Broad Institute Genome Sequencing Center for Infectious Disease."/>
            <person name="Cuomo C."/>
            <person name="Klein B."/>
            <person name="Sullivan T."/>
            <person name="Heitman J."/>
            <person name="Young S."/>
            <person name="Zeng Q."/>
            <person name="Gargeya S."/>
            <person name="Alvarado L."/>
            <person name="Berlin A.M."/>
            <person name="Chapman S.B."/>
            <person name="Chen Z."/>
            <person name="Freedman E."/>
            <person name="Gellesch M."/>
            <person name="Goldberg J."/>
            <person name="Griggs A."/>
            <person name="Gujja S."/>
            <person name="Heilman E."/>
            <person name="Heiman D."/>
            <person name="Howarth C."/>
            <person name="Mehta T."/>
            <person name="Neiman D."/>
            <person name="Pearson M."/>
            <person name="Roberts A."/>
            <person name="Saif S."/>
            <person name="Shea T."/>
            <person name="Shenoy N."/>
            <person name="Sisk P."/>
            <person name="Stolte C."/>
            <person name="Sykes S."/>
            <person name="White J."/>
            <person name="Yandava C."/>
            <person name="Haas B."/>
            <person name="Nusbaum C."/>
            <person name="Birren B."/>
        </authorList>
    </citation>
    <scope>NUCLEOTIDE SEQUENCE [LARGE SCALE GENOMIC DNA]</scope>
    <source>
        <strain evidence="3">ATCC 18188</strain>
    </source>
</reference>
<gene>
    <name evidence="3" type="ORF">BDDG_09525</name>
</gene>
<evidence type="ECO:0000256" key="2">
    <source>
        <dbReference type="SAM" id="Phobius"/>
    </source>
</evidence>
<proteinExistence type="predicted"/>
<organism evidence="3">
    <name type="scientific">Ajellomyces dermatitidis (strain ATCC 18188 / CBS 674.68)</name>
    <name type="common">Blastomyces dermatitidis</name>
    <dbReference type="NCBI Taxonomy" id="653446"/>
    <lineage>
        <taxon>Eukaryota</taxon>
        <taxon>Fungi</taxon>
        <taxon>Dikarya</taxon>
        <taxon>Ascomycota</taxon>
        <taxon>Pezizomycotina</taxon>
        <taxon>Eurotiomycetes</taxon>
        <taxon>Eurotiomycetidae</taxon>
        <taxon>Onygenales</taxon>
        <taxon>Ajellomycetaceae</taxon>
        <taxon>Blastomyces</taxon>
    </lineage>
</organism>
<feature type="compositionally biased region" description="Basic and acidic residues" evidence="1">
    <location>
        <begin position="136"/>
        <end position="145"/>
    </location>
</feature>
<keyword evidence="2" id="KW-0472">Membrane</keyword>